<dbReference type="Proteomes" id="UP000189295">
    <property type="component" value="Unassembled WGS sequence"/>
</dbReference>
<evidence type="ECO:0000313" key="3">
    <source>
        <dbReference type="Proteomes" id="UP000189295"/>
    </source>
</evidence>
<feature type="region of interest" description="Disordered" evidence="1">
    <location>
        <begin position="1"/>
        <end position="32"/>
    </location>
</feature>
<proteinExistence type="predicted"/>
<evidence type="ECO:0000313" key="2">
    <source>
        <dbReference type="EMBL" id="ONH52316.1"/>
    </source>
</evidence>
<accession>A0A1V2K5D9</accession>
<name>A0A1V2K5D9_PSECE</name>
<comment type="caution">
    <text evidence="2">The sequence shown here is derived from an EMBL/GenBank/DDBJ whole genome shotgun (WGS) entry which is preliminary data.</text>
</comment>
<feature type="compositionally biased region" description="Polar residues" evidence="1">
    <location>
        <begin position="1"/>
        <end position="21"/>
    </location>
</feature>
<protein>
    <submittedName>
        <fullName evidence="2">Uncharacterized protein</fullName>
    </submittedName>
</protein>
<reference evidence="2 3" key="1">
    <citation type="submission" date="2016-10" db="EMBL/GenBank/DDBJ databases">
        <title>Pseudomonas lactis sp. nov. and Pseudomonas paralactis sp. nov., isolated from bovine raw milk.</title>
        <authorList>
            <person name="Von Neubeck M."/>
            <person name="Huptas C."/>
            <person name="Glueck C."/>
            <person name="Krewinkel M."/>
            <person name="Stoeckel M."/>
            <person name="Stressler T."/>
            <person name="Fischer L."/>
            <person name="Hinrichs J."/>
            <person name="Scherer S."/>
            <person name="Wenning M."/>
        </authorList>
    </citation>
    <scope>NUCLEOTIDE SEQUENCE [LARGE SCALE GENOMIC DNA]</scope>
    <source>
        <strain evidence="2 3">DSM 17516</strain>
    </source>
</reference>
<sequence length="1334" mass="145447">MLSVNTQRTATFDFQVPTQPDSQPPHPTTHAVEPHVPLAASSLRRTREASGPRTEAATADAPALGNFSGALSWPLPLTVESQREIADVVACNSAHLPGLPLADSRQGALGYLLGDPSMSDIDLHNPATVLQQLARTPRWTALGNALQTQLNGIPTQTSVNDYVLAAIGIGLDLESLDHPARNTVAGFDLAGQAHWGQSPSTVVAALERHLIAQGKTTADSAKLGAHLLLARVAPEYLVKAIPATVVYGSAAWATFTLAVAQLESDAPGSTASMSFAQVMAKTEGRSQAPYADALGAALVDWAVVNGVVEKHADDTYAPAQIETIRQAFNQQRDERLQASRALDSPLPSRKEIALAALKERFGDQPYFEEKCLKAKPTPRKSRLYTGTYSMLDLVMAGIEKLETWTTKDPRIPIQGFNTGAGFTAKAAFESKFDSVIGEHKKAHHTLVKHLIAQLPLEDRKNLEQGKLTFFRQNTYKIGMDIIPSTTLVDKGNTLTLKLERSIDNTSKVELYEIDITHGVIRKRNDYPHLATPSTKSVANKDYVIETFKPNEDKQSHLRDERPSPQSIPQSFTSPRTDYIANAVVEAMDLDSANVVNAARGSTTIDQERASREAVHDFLLNLVPLRSAIVNFREGNTGQGVYDLVVDVFGFLTAGLGVAGKLGKVVSATTTAGTKALQAAKILGATAIGTINPLGGVGDLAVGVGKLITKGARAALHGVRKLAGQAGQYDLLQANAKQSLATGIFTVAGQPVEGAAVLHKGRWHAFDTVTQSAYGPPRDNFRASARSLQHSAFGGTDFKVLETTLGERPLVLHRNGLSDVLIGDQVFRHDRKHPSLLYDLATHPQRNGEDLVAVCSPPTGGARVKRGLSNLCFAKDIAQTGTREFKRAQAIEHKRFQPYPNRDGATLLSHNRRYYRADNPPAGQALRLETAGTPIAYKTQVNGQLLDDPSFGLPNKEVDPVLDAHTRVIRLEAIDDQANVQRDVRAIVIEPKHNNPGHKKYLVAEADTGVFYKAELGQAKDLTFSKIDSLGQDGLGLELILTHNLHVEDALRAAQLPIDKDLVALPPLNTIFTNLREKYQYRAKHMAALQEKMDKLPDEKKREFALGVWNKGEGRPVEIAAQEVKIRPLVKPADFDQFLKQNKNRFYAQAAKKEVDKQFQATGIGPANQRVPDNPGDVTRQKIAREVVIWEYDKIGAPNYADIVLKTGAGNCDQMARAAAEIIKESGGDASVWAMSGHVFTLVGAPTGVNARTVDFREPKWANAWIVDPWAQIECKASEYVSRLKQKMDEWSRAGKELLVVNPAVAGAGPEWTRPNEPFWLDMLVKEEKEWLYKA</sequence>
<dbReference type="EMBL" id="MNPW01000009">
    <property type="protein sequence ID" value="ONH52316.1"/>
    <property type="molecule type" value="Genomic_DNA"/>
</dbReference>
<gene>
    <name evidence="2" type="ORF">BLL36_19750</name>
</gene>
<dbReference type="RefSeq" id="WP_076953078.1">
    <property type="nucleotide sequence ID" value="NZ_MNPW01000009.1"/>
</dbReference>
<dbReference type="OrthoDB" id="5572038at2"/>
<organism evidence="2 3">
    <name type="scientific">Pseudomonas cedrina subsp. cedrina</name>
    <dbReference type="NCBI Taxonomy" id="76762"/>
    <lineage>
        <taxon>Bacteria</taxon>
        <taxon>Pseudomonadati</taxon>
        <taxon>Pseudomonadota</taxon>
        <taxon>Gammaproteobacteria</taxon>
        <taxon>Pseudomonadales</taxon>
        <taxon>Pseudomonadaceae</taxon>
        <taxon>Pseudomonas</taxon>
    </lineage>
</organism>
<feature type="region of interest" description="Disordered" evidence="1">
    <location>
        <begin position="549"/>
        <end position="573"/>
    </location>
</feature>
<feature type="compositionally biased region" description="Polar residues" evidence="1">
    <location>
        <begin position="563"/>
        <end position="573"/>
    </location>
</feature>
<feature type="compositionally biased region" description="Basic and acidic residues" evidence="1">
    <location>
        <begin position="549"/>
        <end position="562"/>
    </location>
</feature>
<evidence type="ECO:0000256" key="1">
    <source>
        <dbReference type="SAM" id="MobiDB-lite"/>
    </source>
</evidence>